<evidence type="ECO:0008006" key="5">
    <source>
        <dbReference type="Google" id="ProtNLM"/>
    </source>
</evidence>
<feature type="compositionally biased region" description="Polar residues" evidence="1">
    <location>
        <begin position="232"/>
        <end position="248"/>
    </location>
</feature>
<evidence type="ECO:0000256" key="1">
    <source>
        <dbReference type="SAM" id="MobiDB-lite"/>
    </source>
</evidence>
<keyword evidence="2" id="KW-0472">Membrane</keyword>
<feature type="non-terminal residue" evidence="3">
    <location>
        <position position="1"/>
    </location>
</feature>
<sequence>GGGADRQPPAEFDNLFRSGPGGEPPAAATAYLPRFQEQPQNGYQQPPAYTPPPTSYDHHDDDGGGRGGRGRSKVPLIAAVGIGIAVLGIGAGALLSGGGGGSDDASKTVAASASATDGSSSAAADPAKAQAVALDKLLADSGSSRASVINAVAQVKQCKDLDGSASDLRNAAQQRTELVTRLSKLAVDKLPDSAELSTALTKAWQASANADNHYAAWADQAKDKHGCRKGQARTTGQTLAGNRESGTASSQKVKAAALWNTIASKYGLTQRQPTQL</sequence>
<dbReference type="Proteomes" id="UP001474181">
    <property type="component" value="Unassembled WGS sequence"/>
</dbReference>
<feature type="region of interest" description="Disordered" evidence="1">
    <location>
        <begin position="1"/>
        <end position="72"/>
    </location>
</feature>
<feature type="transmembrane region" description="Helical" evidence="2">
    <location>
        <begin position="76"/>
        <end position="95"/>
    </location>
</feature>
<organism evidence="3 4">
    <name type="scientific">Streptomyces hyaluromycini</name>
    <dbReference type="NCBI Taxonomy" id="1377993"/>
    <lineage>
        <taxon>Bacteria</taxon>
        <taxon>Bacillati</taxon>
        <taxon>Actinomycetota</taxon>
        <taxon>Actinomycetes</taxon>
        <taxon>Kitasatosporales</taxon>
        <taxon>Streptomycetaceae</taxon>
        <taxon>Streptomyces</taxon>
    </lineage>
</organism>
<dbReference type="EMBL" id="JBEPEK010000754">
    <property type="protein sequence ID" value="MER7187215.1"/>
    <property type="molecule type" value="Genomic_DNA"/>
</dbReference>
<evidence type="ECO:0000313" key="3">
    <source>
        <dbReference type="EMBL" id="MER7187215.1"/>
    </source>
</evidence>
<keyword evidence="4" id="KW-1185">Reference proteome</keyword>
<proteinExistence type="predicted"/>
<keyword evidence="2" id="KW-0812">Transmembrane</keyword>
<name>A0ABV1XE68_9ACTN</name>
<evidence type="ECO:0000313" key="4">
    <source>
        <dbReference type="Proteomes" id="UP001474181"/>
    </source>
</evidence>
<protein>
    <recommendedName>
        <fullName evidence="5">Serine/threonine protein kinase</fullName>
    </recommendedName>
</protein>
<accession>A0ABV1XE68</accession>
<evidence type="ECO:0000256" key="2">
    <source>
        <dbReference type="SAM" id="Phobius"/>
    </source>
</evidence>
<gene>
    <name evidence="3" type="ORF">ABT404_48480</name>
</gene>
<comment type="caution">
    <text evidence="3">The sequence shown here is derived from an EMBL/GenBank/DDBJ whole genome shotgun (WGS) entry which is preliminary data.</text>
</comment>
<reference evidence="3 4" key="1">
    <citation type="submission" date="2024-06" db="EMBL/GenBank/DDBJ databases">
        <title>The Natural Products Discovery Center: Release of the First 8490 Sequenced Strains for Exploring Actinobacteria Biosynthetic Diversity.</title>
        <authorList>
            <person name="Kalkreuter E."/>
            <person name="Kautsar S.A."/>
            <person name="Yang D."/>
            <person name="Bader C.D."/>
            <person name="Teijaro C.N."/>
            <person name="Fluegel L."/>
            <person name="Davis C.M."/>
            <person name="Simpson J.R."/>
            <person name="Lauterbach L."/>
            <person name="Steele A.D."/>
            <person name="Gui C."/>
            <person name="Meng S."/>
            <person name="Li G."/>
            <person name="Viehrig K."/>
            <person name="Ye F."/>
            <person name="Su P."/>
            <person name="Kiefer A.F."/>
            <person name="Nichols A."/>
            <person name="Cepeda A.J."/>
            <person name="Yan W."/>
            <person name="Fan B."/>
            <person name="Jiang Y."/>
            <person name="Adhikari A."/>
            <person name="Zheng C.-J."/>
            <person name="Schuster L."/>
            <person name="Cowan T.M."/>
            <person name="Smanski M.J."/>
            <person name="Chevrette M.G."/>
            <person name="De Carvalho L.P.S."/>
            <person name="Shen B."/>
        </authorList>
    </citation>
    <scope>NUCLEOTIDE SEQUENCE [LARGE SCALE GENOMIC DNA]</scope>
    <source>
        <strain evidence="3 4">NPDC000234</strain>
    </source>
</reference>
<feature type="region of interest" description="Disordered" evidence="1">
    <location>
        <begin position="225"/>
        <end position="248"/>
    </location>
</feature>
<keyword evidence="2" id="KW-1133">Transmembrane helix</keyword>